<evidence type="ECO:0000313" key="9">
    <source>
        <dbReference type="EMBL" id="PON81278.1"/>
    </source>
</evidence>
<dbReference type="SUPFAM" id="SSF52540">
    <property type="entry name" value="P-loop containing nucleoside triphosphate hydrolases"/>
    <property type="match status" value="1"/>
</dbReference>
<dbReference type="InterPro" id="IPR002182">
    <property type="entry name" value="NB-ARC"/>
</dbReference>
<dbReference type="GO" id="GO:0098542">
    <property type="term" value="P:defense response to other organism"/>
    <property type="evidence" value="ECO:0007669"/>
    <property type="project" value="TreeGrafter"/>
</dbReference>
<feature type="domain" description="Disease resistance N-terminal" evidence="6">
    <location>
        <begin position="6"/>
        <end position="91"/>
    </location>
</feature>
<dbReference type="Gene3D" id="1.10.10.10">
    <property type="entry name" value="Winged helix-like DNA-binding domain superfamily/Winged helix DNA-binding domain"/>
    <property type="match status" value="1"/>
</dbReference>
<sequence length="942" mass="107455">MAETLLTPVIESLMQLLANEVRSFAGVRKEVESLKRELEIIQSLLKDVDTRSDRGDLGDAVNTWVKQLREEANHIEDVIDEYRWHVAQSTSDKLGFVGSICKIGCQIKALQSRYPISSQIRDINESLRRIKDIGQGYGLSQSFRLQGSSSRTSHIEEHDTRLGSHFIVEEDEYVDVPSVRGELKSFLIEGASIRTVISLVGQGGIGKTTLVKKVYDEVKQNFDCHVWITVSQSYDNEKLLRITMKQIGQIAESTASNYDMIQGLITPLRQYLQTKRYVIVFDDVWDTNFWEVMRYALPSNDKGSRIIITTRNDTIAATCKESPCDVIQELKTWSPNMAWELFCKKAFRHEFERRCPDELEELSHKIVGKCQGLPLAIGAIAGLLSRKRKVQCEWQRVLDNLNFEFKTNPQLTRITKILSLSYHDLPYHLKSCFLYFSIFPENNLIVYETLCKLWIAEGFVNAREDKTLEEEAGGYLNELIKRNLVSLEICDGLYRVCKVHDLMHEFISSKANDLCFCQILDKNKSEFQGKHRRLSIHDSMLRTVTKSIQPYSGVRSIFLFKFSDELIKMSSLTTLFQKFRLLKVLNFQSAPIDCLPEEVGTLFHLRYLNLLGTKIEVLPKSIGKLCNLQVLNLRYTLVRRLPKSVGKLHNLQTLNLMDTFVRELPVEINKLRNLRHISATCKEKTTGLPYTGGSLGVKIQEGFGYLENLETLENVEVRLGGVTFMKDLDKLSKLKSLGVTNLTKETSGTICVAAKKLNHLESLYLRTDNGDEILDMKPIASSPPALMRILCLVGRLNEFPPWISHLSNLQGLMLCFSKLIDDPLKYLKDLPNLLALRLISSSFDGEQLHFEEGCFLKLNDLKLVTLKGLKLVKIDRGTLPLLKTLDIHSCPLLEEVPSGIQYLRNLKQLSISDMPREFVLRMQMNGGPDYAKIQHVPAVHIK</sequence>
<keyword evidence="10" id="KW-1185">Reference proteome</keyword>
<gene>
    <name evidence="9" type="ORF">TorRG33x02_229100</name>
</gene>
<dbReference type="SUPFAM" id="SSF52058">
    <property type="entry name" value="L domain-like"/>
    <property type="match status" value="1"/>
</dbReference>
<dbReference type="InterPro" id="IPR044974">
    <property type="entry name" value="Disease_R_plants"/>
</dbReference>
<feature type="domain" description="Disease resistance R13L4/SHOC-2-like LRR" evidence="8">
    <location>
        <begin position="628"/>
        <end position="864"/>
    </location>
</feature>
<dbReference type="InterPro" id="IPR032675">
    <property type="entry name" value="LRR_dom_sf"/>
</dbReference>
<evidence type="ECO:0000256" key="2">
    <source>
        <dbReference type="ARBA" id="ARBA00022741"/>
    </source>
</evidence>
<dbReference type="Pfam" id="PF18052">
    <property type="entry name" value="Rx_N"/>
    <property type="match status" value="1"/>
</dbReference>
<dbReference type="Pfam" id="PF23598">
    <property type="entry name" value="LRR_14"/>
    <property type="match status" value="1"/>
</dbReference>
<dbReference type="InterPro" id="IPR036388">
    <property type="entry name" value="WH-like_DNA-bd_sf"/>
</dbReference>
<reference evidence="10" key="1">
    <citation type="submission" date="2016-06" db="EMBL/GenBank/DDBJ databases">
        <title>Parallel loss of symbiosis genes in relatives of nitrogen-fixing non-legume Parasponia.</title>
        <authorList>
            <person name="Van Velzen R."/>
            <person name="Holmer R."/>
            <person name="Bu F."/>
            <person name="Rutten L."/>
            <person name="Van Zeijl A."/>
            <person name="Liu W."/>
            <person name="Santuari L."/>
            <person name="Cao Q."/>
            <person name="Sharma T."/>
            <person name="Shen D."/>
            <person name="Roswanjaya Y."/>
            <person name="Wardhani T."/>
            <person name="Kalhor M.S."/>
            <person name="Jansen J."/>
            <person name="Van den Hoogen J."/>
            <person name="Gungor B."/>
            <person name="Hartog M."/>
            <person name="Hontelez J."/>
            <person name="Verver J."/>
            <person name="Yang W.-C."/>
            <person name="Schijlen E."/>
            <person name="Repin R."/>
            <person name="Schilthuizen M."/>
            <person name="Schranz E."/>
            <person name="Heidstra R."/>
            <person name="Miyata K."/>
            <person name="Fedorova E."/>
            <person name="Kohlen W."/>
            <person name="Bisseling T."/>
            <person name="Smit S."/>
            <person name="Geurts R."/>
        </authorList>
    </citation>
    <scope>NUCLEOTIDE SEQUENCE [LARGE SCALE GENOMIC DNA]</scope>
    <source>
        <strain evidence="10">cv. RG33-2</strain>
    </source>
</reference>
<dbReference type="Gene3D" id="3.80.10.10">
    <property type="entry name" value="Ribonuclease Inhibitor"/>
    <property type="match status" value="1"/>
</dbReference>
<dbReference type="GO" id="GO:0043531">
    <property type="term" value="F:ADP binding"/>
    <property type="evidence" value="ECO:0007669"/>
    <property type="project" value="InterPro"/>
</dbReference>
<feature type="domain" description="Disease resistance protein winged helix" evidence="7">
    <location>
        <begin position="438"/>
        <end position="507"/>
    </location>
</feature>
<dbReference type="InterPro" id="IPR038005">
    <property type="entry name" value="RX-like_CC"/>
</dbReference>
<evidence type="ECO:0000259" key="8">
    <source>
        <dbReference type="Pfam" id="PF23598"/>
    </source>
</evidence>
<dbReference type="CDD" id="cd14798">
    <property type="entry name" value="RX-CC_like"/>
    <property type="match status" value="1"/>
</dbReference>
<evidence type="ECO:0000259" key="7">
    <source>
        <dbReference type="Pfam" id="PF23559"/>
    </source>
</evidence>
<accession>A0A2P5E6V6</accession>
<evidence type="ECO:0000313" key="10">
    <source>
        <dbReference type="Proteomes" id="UP000237000"/>
    </source>
</evidence>
<dbReference type="InParanoid" id="A0A2P5E6V6"/>
<keyword evidence="3" id="KW-0611">Plant defense</keyword>
<dbReference type="EMBL" id="JXTC01000220">
    <property type="protein sequence ID" value="PON81278.1"/>
    <property type="molecule type" value="Genomic_DNA"/>
</dbReference>
<dbReference type="FunFam" id="1.10.8.430:FF:000003">
    <property type="entry name" value="Probable disease resistance protein At5g66910"/>
    <property type="match status" value="1"/>
</dbReference>
<dbReference type="PANTHER" id="PTHR23155:SF1052">
    <property type="entry name" value="DISEASE RESISTANCE PROTEIN RPM1"/>
    <property type="match status" value="1"/>
</dbReference>
<dbReference type="InterPro" id="IPR042197">
    <property type="entry name" value="Apaf_helical"/>
</dbReference>
<evidence type="ECO:0000259" key="5">
    <source>
        <dbReference type="Pfam" id="PF00931"/>
    </source>
</evidence>
<keyword evidence="2" id="KW-0547">Nucleotide-binding</keyword>
<evidence type="ECO:0000256" key="1">
    <source>
        <dbReference type="ARBA" id="ARBA00022737"/>
    </source>
</evidence>
<dbReference type="PANTHER" id="PTHR23155">
    <property type="entry name" value="DISEASE RESISTANCE PROTEIN RP"/>
    <property type="match status" value="1"/>
</dbReference>
<evidence type="ECO:0000259" key="6">
    <source>
        <dbReference type="Pfam" id="PF18052"/>
    </source>
</evidence>
<dbReference type="InterPro" id="IPR055414">
    <property type="entry name" value="LRR_R13L4/SHOC2-like"/>
</dbReference>
<dbReference type="Pfam" id="PF00931">
    <property type="entry name" value="NB-ARC"/>
    <property type="match status" value="1"/>
</dbReference>
<dbReference type="Pfam" id="PF23559">
    <property type="entry name" value="WHD_DRP"/>
    <property type="match status" value="1"/>
</dbReference>
<feature type="domain" description="NB-ARC" evidence="5">
    <location>
        <begin position="182"/>
        <end position="350"/>
    </location>
</feature>
<dbReference type="Gene3D" id="1.20.5.4130">
    <property type="match status" value="1"/>
</dbReference>
<dbReference type="OrthoDB" id="41737at2759"/>
<comment type="caution">
    <text evidence="9">The sequence shown here is derived from an EMBL/GenBank/DDBJ whole genome shotgun (WGS) entry which is preliminary data.</text>
</comment>
<proteinExistence type="predicted"/>
<dbReference type="InterPro" id="IPR027417">
    <property type="entry name" value="P-loop_NTPase"/>
</dbReference>
<dbReference type="InterPro" id="IPR058922">
    <property type="entry name" value="WHD_DRP"/>
</dbReference>
<evidence type="ECO:0000256" key="3">
    <source>
        <dbReference type="ARBA" id="ARBA00022821"/>
    </source>
</evidence>
<dbReference type="Gene3D" id="1.10.8.430">
    <property type="entry name" value="Helical domain of apoptotic protease-activating factors"/>
    <property type="match status" value="1"/>
</dbReference>
<evidence type="ECO:0000256" key="4">
    <source>
        <dbReference type="SAM" id="Coils"/>
    </source>
</evidence>
<organism evidence="9 10">
    <name type="scientific">Trema orientale</name>
    <name type="common">Charcoal tree</name>
    <name type="synonym">Celtis orientalis</name>
    <dbReference type="NCBI Taxonomy" id="63057"/>
    <lineage>
        <taxon>Eukaryota</taxon>
        <taxon>Viridiplantae</taxon>
        <taxon>Streptophyta</taxon>
        <taxon>Embryophyta</taxon>
        <taxon>Tracheophyta</taxon>
        <taxon>Spermatophyta</taxon>
        <taxon>Magnoliopsida</taxon>
        <taxon>eudicotyledons</taxon>
        <taxon>Gunneridae</taxon>
        <taxon>Pentapetalae</taxon>
        <taxon>rosids</taxon>
        <taxon>fabids</taxon>
        <taxon>Rosales</taxon>
        <taxon>Cannabaceae</taxon>
        <taxon>Trema</taxon>
    </lineage>
</organism>
<keyword evidence="4" id="KW-0175">Coiled coil</keyword>
<feature type="coiled-coil region" evidence="4">
    <location>
        <begin position="24"/>
        <end position="85"/>
    </location>
</feature>
<protein>
    <submittedName>
        <fullName evidence="9">NB-ARC domain, LRR domain containing protein</fullName>
    </submittedName>
</protein>
<keyword evidence="1" id="KW-0677">Repeat</keyword>
<dbReference type="PRINTS" id="PR00364">
    <property type="entry name" value="DISEASERSIST"/>
</dbReference>
<dbReference type="Proteomes" id="UP000237000">
    <property type="component" value="Unassembled WGS sequence"/>
</dbReference>
<dbReference type="FunFam" id="3.40.50.300:FF:001091">
    <property type="entry name" value="Probable disease resistance protein At1g61300"/>
    <property type="match status" value="1"/>
</dbReference>
<dbReference type="AlphaFoldDB" id="A0A2P5E6V6"/>
<dbReference type="InterPro" id="IPR041118">
    <property type="entry name" value="Rx_N"/>
</dbReference>
<name>A0A2P5E6V6_TREOI</name>
<dbReference type="Gene3D" id="3.40.50.300">
    <property type="entry name" value="P-loop containing nucleotide triphosphate hydrolases"/>
    <property type="match status" value="1"/>
</dbReference>
<dbReference type="FunFam" id="1.10.10.10:FF:000322">
    <property type="entry name" value="Probable disease resistance protein At1g63360"/>
    <property type="match status" value="1"/>
</dbReference>